<organism evidence="1 2">
    <name type="scientific">Helicobacter didelphidarum</name>
    <dbReference type="NCBI Taxonomy" id="2040648"/>
    <lineage>
        <taxon>Bacteria</taxon>
        <taxon>Pseudomonadati</taxon>
        <taxon>Campylobacterota</taxon>
        <taxon>Epsilonproteobacteria</taxon>
        <taxon>Campylobacterales</taxon>
        <taxon>Helicobacteraceae</taxon>
        <taxon>Helicobacter</taxon>
    </lineage>
</organism>
<evidence type="ECO:0000313" key="2">
    <source>
        <dbReference type="Proteomes" id="UP000256379"/>
    </source>
</evidence>
<sequence length="183" mass="21265">MATEVQKTTIRKYSENGNLVEKEQTSIKLKNTDKKDKFMLLYVEAYSHVSNLSKTTNIVLSELLKSVTTGENIVPLTTAFRSRLRNKLKISPSQLSISLNELCDKMILKKEQINQRVFEYKLNPYIFGSGTWADIRKQRLNFEYDFDFSEHTSSSNLTISTEYQDDTKEVNEIDLQEFNKNIT</sequence>
<protein>
    <recommendedName>
        <fullName evidence="3">Plasmid replication protein RepL domain-containing protein</fullName>
    </recommendedName>
</protein>
<dbReference type="EMBL" id="NXLQ01000017">
    <property type="protein sequence ID" value="RDU64882.1"/>
    <property type="molecule type" value="Genomic_DNA"/>
</dbReference>
<evidence type="ECO:0008006" key="3">
    <source>
        <dbReference type="Google" id="ProtNLM"/>
    </source>
</evidence>
<dbReference type="AlphaFoldDB" id="A0A3D8II59"/>
<keyword evidence="2" id="KW-1185">Reference proteome</keyword>
<reference evidence="1 2" key="1">
    <citation type="submission" date="2018-04" db="EMBL/GenBank/DDBJ databases">
        <title>Novel Campyloabacter and Helicobacter Species and Strains.</title>
        <authorList>
            <person name="Mannion A.J."/>
            <person name="Shen Z."/>
            <person name="Fox J.G."/>
        </authorList>
    </citation>
    <scope>NUCLEOTIDE SEQUENCE [LARGE SCALE GENOMIC DNA]</scope>
    <source>
        <strain evidence="1 2">MIT 17-337</strain>
    </source>
</reference>
<dbReference type="Proteomes" id="UP000256379">
    <property type="component" value="Unassembled WGS sequence"/>
</dbReference>
<comment type="caution">
    <text evidence="1">The sequence shown here is derived from an EMBL/GenBank/DDBJ whole genome shotgun (WGS) entry which is preliminary data.</text>
</comment>
<gene>
    <name evidence="1" type="ORF">CQA53_07370</name>
</gene>
<proteinExistence type="predicted"/>
<name>A0A3D8II59_9HELI</name>
<accession>A0A3D8II59</accession>
<dbReference type="RefSeq" id="WP_115543374.1">
    <property type="nucleotide sequence ID" value="NZ_NXLQ01000017.1"/>
</dbReference>
<evidence type="ECO:0000313" key="1">
    <source>
        <dbReference type="EMBL" id="RDU64882.1"/>
    </source>
</evidence>
<dbReference type="OrthoDB" id="5330429at2"/>